<dbReference type="EMBL" id="CADEBD010000226">
    <property type="protein sequence ID" value="CAB3225547.1"/>
    <property type="molecule type" value="Genomic_DNA"/>
</dbReference>
<dbReference type="OrthoDB" id="8197438at2759"/>
<accession>A0A8S0Z241</accession>
<dbReference type="Proteomes" id="UP000494256">
    <property type="component" value="Unassembled WGS sequence"/>
</dbReference>
<reference evidence="2 3" key="1">
    <citation type="submission" date="2020-04" db="EMBL/GenBank/DDBJ databases">
        <authorList>
            <person name="Wallbank WR R."/>
            <person name="Pardo Diaz C."/>
            <person name="Kozak K."/>
            <person name="Martin S."/>
            <person name="Jiggins C."/>
            <person name="Moest M."/>
            <person name="Warren A I."/>
            <person name="Byers J.R.P. K."/>
            <person name="Montejo-Kovacevich G."/>
            <person name="Yen C E."/>
        </authorList>
    </citation>
    <scope>NUCLEOTIDE SEQUENCE [LARGE SCALE GENOMIC DNA]</scope>
</reference>
<feature type="region of interest" description="Disordered" evidence="1">
    <location>
        <begin position="1"/>
        <end position="41"/>
    </location>
</feature>
<comment type="caution">
    <text evidence="2">The sequence shown here is derived from an EMBL/GenBank/DDBJ whole genome shotgun (WGS) entry which is preliminary data.</text>
</comment>
<name>A0A8S0Z241_ARCPL</name>
<organism evidence="2 3">
    <name type="scientific">Arctia plantaginis</name>
    <name type="common">Wood tiger moth</name>
    <name type="synonym">Phalaena plantaginis</name>
    <dbReference type="NCBI Taxonomy" id="874455"/>
    <lineage>
        <taxon>Eukaryota</taxon>
        <taxon>Metazoa</taxon>
        <taxon>Ecdysozoa</taxon>
        <taxon>Arthropoda</taxon>
        <taxon>Hexapoda</taxon>
        <taxon>Insecta</taxon>
        <taxon>Pterygota</taxon>
        <taxon>Neoptera</taxon>
        <taxon>Endopterygota</taxon>
        <taxon>Lepidoptera</taxon>
        <taxon>Glossata</taxon>
        <taxon>Ditrysia</taxon>
        <taxon>Noctuoidea</taxon>
        <taxon>Erebidae</taxon>
        <taxon>Arctiinae</taxon>
        <taxon>Arctia</taxon>
    </lineage>
</organism>
<sequence>MLAKKEANREQERTSVSQRLEENKMISGFHESPRRRSKQWGKEVHRDFLCRVHLRQHRTDVTEWRPHKIESDAKPLVATQLTSSTSPGRTLKSKLSK</sequence>
<feature type="region of interest" description="Disordered" evidence="1">
    <location>
        <begin position="75"/>
        <end position="97"/>
    </location>
</feature>
<evidence type="ECO:0000313" key="2">
    <source>
        <dbReference type="EMBL" id="CAB3225547.1"/>
    </source>
</evidence>
<proteinExistence type="predicted"/>
<evidence type="ECO:0000256" key="1">
    <source>
        <dbReference type="SAM" id="MobiDB-lite"/>
    </source>
</evidence>
<gene>
    <name evidence="2" type="ORF">APLA_LOCUS2291</name>
</gene>
<protein>
    <submittedName>
        <fullName evidence="2">Uncharacterized protein</fullName>
    </submittedName>
</protein>
<evidence type="ECO:0000313" key="3">
    <source>
        <dbReference type="Proteomes" id="UP000494256"/>
    </source>
</evidence>
<feature type="compositionally biased region" description="Basic and acidic residues" evidence="1">
    <location>
        <begin position="1"/>
        <end position="24"/>
    </location>
</feature>
<dbReference type="AlphaFoldDB" id="A0A8S0Z241"/>
<feature type="compositionally biased region" description="Polar residues" evidence="1">
    <location>
        <begin position="79"/>
        <end position="88"/>
    </location>
</feature>